<feature type="region of interest" description="Disordered" evidence="1">
    <location>
        <begin position="140"/>
        <end position="282"/>
    </location>
</feature>
<feature type="region of interest" description="Disordered" evidence="1">
    <location>
        <begin position="301"/>
        <end position="359"/>
    </location>
</feature>
<feature type="transmembrane region" description="Helical" evidence="2">
    <location>
        <begin position="6"/>
        <end position="25"/>
    </location>
</feature>
<dbReference type="EMBL" id="LN891076">
    <property type="protein sequence ID" value="CUS09617.1"/>
    <property type="molecule type" value="Genomic_DNA"/>
</dbReference>
<evidence type="ECO:0000313" key="4">
    <source>
        <dbReference type="Proteomes" id="UP001412239"/>
    </source>
</evidence>
<dbReference type="Proteomes" id="UP001412239">
    <property type="component" value="Unassembled WGS sequence"/>
</dbReference>
<keyword evidence="2" id="KW-1133">Transmembrane helix</keyword>
<organism evidence="3 4">
    <name type="scientific">Tuber aestivum</name>
    <name type="common">summer truffle</name>
    <dbReference type="NCBI Taxonomy" id="59557"/>
    <lineage>
        <taxon>Eukaryota</taxon>
        <taxon>Fungi</taxon>
        <taxon>Dikarya</taxon>
        <taxon>Ascomycota</taxon>
        <taxon>Pezizomycotina</taxon>
        <taxon>Pezizomycetes</taxon>
        <taxon>Pezizales</taxon>
        <taxon>Tuberaceae</taxon>
        <taxon>Tuber</taxon>
    </lineage>
</organism>
<protein>
    <submittedName>
        <fullName evidence="3">Uncharacterized protein</fullName>
    </submittedName>
</protein>
<reference evidence="3" key="1">
    <citation type="submission" date="2015-10" db="EMBL/GenBank/DDBJ databases">
        <authorList>
            <person name="Regsiter A."/>
            <person name="william w."/>
        </authorList>
    </citation>
    <scope>NUCLEOTIDE SEQUENCE</scope>
    <source>
        <strain evidence="3">Montdore</strain>
    </source>
</reference>
<feature type="compositionally biased region" description="Polar residues" evidence="1">
    <location>
        <begin position="301"/>
        <end position="315"/>
    </location>
</feature>
<feature type="transmembrane region" description="Helical" evidence="2">
    <location>
        <begin position="37"/>
        <end position="57"/>
    </location>
</feature>
<evidence type="ECO:0000256" key="1">
    <source>
        <dbReference type="SAM" id="MobiDB-lite"/>
    </source>
</evidence>
<feature type="compositionally biased region" description="Polar residues" evidence="1">
    <location>
        <begin position="242"/>
        <end position="251"/>
    </location>
</feature>
<accession>A0A292PT38</accession>
<evidence type="ECO:0000313" key="3">
    <source>
        <dbReference type="EMBL" id="CUS09617.1"/>
    </source>
</evidence>
<keyword evidence="2" id="KW-0472">Membrane</keyword>
<evidence type="ECO:0000256" key="2">
    <source>
        <dbReference type="SAM" id="Phobius"/>
    </source>
</evidence>
<sequence>MDNTPTLWPSLVTQVVNHLVAFLYTSILTRDSIDFRVYSRWVCFLCVGAAGLLVSGVSRHLSALLDYMGCSRWKEAIWVISCNIGVFTCMHSIYLIATRESRLVPDAPPARRSFPGPEDLDRGDYTINLVVKLEANQTRLGSNRRREEDFLARAGELSPPLRTSGEGAGDDEDEGNAMPPGAPPSTDFWNFATPKVLSPTRPSQPIIGESGEATAHPHTPPRIRPENLYRRPVSIPGFPIQPMTQRRTSIPVTPRGREGRGGGTQEGQLPGGGPRSVSPNTARNYPLYAEYQRTRQVSPQMTFTPVGSPTATTPRTPRGEEMRSQHLRLRARMTAEEVITSSSESSILKMSPEWRGNGQ</sequence>
<dbReference type="AlphaFoldDB" id="A0A292PT38"/>
<keyword evidence="4" id="KW-1185">Reference proteome</keyword>
<keyword evidence="2" id="KW-0812">Transmembrane</keyword>
<gene>
    <name evidence="3" type="ORF">GSTUAT00006332001</name>
</gene>
<feature type="compositionally biased region" description="Gly residues" evidence="1">
    <location>
        <begin position="261"/>
        <end position="274"/>
    </location>
</feature>
<name>A0A292PT38_9PEZI</name>
<feature type="transmembrane region" description="Helical" evidence="2">
    <location>
        <begin position="77"/>
        <end position="97"/>
    </location>
</feature>
<proteinExistence type="predicted"/>